<dbReference type="KEGG" id="sgbi:P3F81_04440"/>
<feature type="domain" description="Nitroreductase" evidence="1">
    <location>
        <begin position="64"/>
        <end position="243"/>
    </location>
</feature>
<dbReference type="SUPFAM" id="SSF55469">
    <property type="entry name" value="FMN-dependent nitroreductase-like"/>
    <property type="match status" value="1"/>
</dbReference>
<dbReference type="InterPro" id="IPR000415">
    <property type="entry name" value="Nitroreductase-like"/>
</dbReference>
<accession>A0A9Y2AKD7</accession>
<dbReference type="NCBIfam" id="TIGR03605">
    <property type="entry name" value="antibiot_sagB"/>
    <property type="match status" value="1"/>
</dbReference>
<name>A0A9Y2AKD7_9FIRM</name>
<evidence type="ECO:0000259" key="1">
    <source>
        <dbReference type="Pfam" id="PF00881"/>
    </source>
</evidence>
<proteinExistence type="predicted"/>
<evidence type="ECO:0000313" key="3">
    <source>
        <dbReference type="Proteomes" id="UP001243623"/>
    </source>
</evidence>
<evidence type="ECO:0000313" key="2">
    <source>
        <dbReference type="EMBL" id="WIW71557.1"/>
    </source>
</evidence>
<sequence>MEKSVGTQFMQATTYENLNPSGQKQGLPMPAFELPYQTNVKMVKLPEPDMLAEKEVNFLELIELRTSVRQYHNTVLTLHDLSYLLWCSQGVKMAMPETGTLRNVPSAGARHAFETYVLINHVEGIPAGLYRFLALEHVLIEVNISDTIAQEITQAFLNQKMILSSSVTFIWTAVAERMTWRYGDRGYRYLHLDAGHVCQNIYLAANTLNFGACAIAAFNDEELNKVLGVDGEKQFAIYGACIGK</sequence>
<dbReference type="InterPro" id="IPR020051">
    <property type="entry name" value="SagB-type_dehydrogenase"/>
</dbReference>
<reference evidence="2" key="1">
    <citation type="submission" date="2023-03" db="EMBL/GenBank/DDBJ databases">
        <title>Selenobaculum gbiensis gen. nov. sp. nov., a new bacterium isolated from the gut microbiota of IBD patient.</title>
        <authorList>
            <person name="Yeo S."/>
            <person name="Park H."/>
            <person name="Huh C.S."/>
        </authorList>
    </citation>
    <scope>NUCLEOTIDE SEQUENCE</scope>
    <source>
        <strain evidence="2">ICN-92133</strain>
    </source>
</reference>
<dbReference type="InterPro" id="IPR052544">
    <property type="entry name" value="Bacteriocin_Proc_Enz"/>
</dbReference>
<dbReference type="PANTHER" id="PTHR43745">
    <property type="entry name" value="NITROREDUCTASE MJ1384-RELATED"/>
    <property type="match status" value="1"/>
</dbReference>
<dbReference type="AlphaFoldDB" id="A0A9Y2AKD7"/>
<protein>
    <submittedName>
        <fullName evidence="2">SagB/ThcOx family dehydrogenase</fullName>
    </submittedName>
</protein>
<gene>
    <name evidence="2" type="ORF">P3F81_04440</name>
</gene>
<dbReference type="InterPro" id="IPR029479">
    <property type="entry name" value="Nitroreductase"/>
</dbReference>
<dbReference type="GO" id="GO:0016491">
    <property type="term" value="F:oxidoreductase activity"/>
    <property type="evidence" value="ECO:0007669"/>
    <property type="project" value="InterPro"/>
</dbReference>
<organism evidence="2 3">
    <name type="scientific">Selenobaculum gibii</name>
    <dbReference type="NCBI Taxonomy" id="3054208"/>
    <lineage>
        <taxon>Bacteria</taxon>
        <taxon>Bacillati</taxon>
        <taxon>Bacillota</taxon>
        <taxon>Negativicutes</taxon>
        <taxon>Selenomonadales</taxon>
        <taxon>Selenomonadaceae</taxon>
        <taxon>Selenobaculum</taxon>
    </lineage>
</organism>
<dbReference type="Pfam" id="PF00881">
    <property type="entry name" value="Nitroreductase"/>
    <property type="match status" value="1"/>
</dbReference>
<dbReference type="PANTHER" id="PTHR43745:SF2">
    <property type="entry name" value="NITROREDUCTASE MJ1384-RELATED"/>
    <property type="match status" value="1"/>
</dbReference>
<dbReference type="Gene3D" id="3.40.109.10">
    <property type="entry name" value="NADH Oxidase"/>
    <property type="match status" value="1"/>
</dbReference>
<dbReference type="EMBL" id="CP120678">
    <property type="protein sequence ID" value="WIW71557.1"/>
    <property type="molecule type" value="Genomic_DNA"/>
</dbReference>
<dbReference type="CDD" id="cd02142">
    <property type="entry name" value="McbC_SagB-like_oxidoreductase"/>
    <property type="match status" value="1"/>
</dbReference>
<dbReference type="RefSeq" id="WP_147667970.1">
    <property type="nucleotide sequence ID" value="NZ_CP120678.1"/>
</dbReference>
<keyword evidence="3" id="KW-1185">Reference proteome</keyword>
<dbReference type="Proteomes" id="UP001243623">
    <property type="component" value="Chromosome"/>
</dbReference>